<dbReference type="Pfam" id="PF00326">
    <property type="entry name" value="Peptidase_S9"/>
    <property type="match status" value="1"/>
</dbReference>
<keyword evidence="1 3" id="KW-0378">Hydrolase</keyword>
<dbReference type="InterPro" id="IPR011042">
    <property type="entry name" value="6-blade_b-propeller_TolB-like"/>
</dbReference>
<dbReference type="SUPFAM" id="SSF82171">
    <property type="entry name" value="DPP6 N-terminal domain-like"/>
    <property type="match status" value="1"/>
</dbReference>
<gene>
    <name evidence="3" type="ORF">GF359_01650</name>
</gene>
<dbReference type="GO" id="GO:0004252">
    <property type="term" value="F:serine-type endopeptidase activity"/>
    <property type="evidence" value="ECO:0007669"/>
    <property type="project" value="TreeGrafter"/>
</dbReference>
<dbReference type="EMBL" id="WJKJ01000048">
    <property type="protein sequence ID" value="MBD3363898.1"/>
    <property type="molecule type" value="Genomic_DNA"/>
</dbReference>
<dbReference type="SUPFAM" id="SSF53474">
    <property type="entry name" value="alpha/beta-Hydrolases"/>
    <property type="match status" value="1"/>
</dbReference>
<dbReference type="InterPro" id="IPR001375">
    <property type="entry name" value="Peptidase_S9_cat"/>
</dbReference>
<proteinExistence type="predicted"/>
<evidence type="ECO:0000259" key="2">
    <source>
        <dbReference type="Pfam" id="PF00326"/>
    </source>
</evidence>
<comment type="caution">
    <text evidence="3">The sequence shown here is derived from an EMBL/GenBank/DDBJ whole genome shotgun (WGS) entry which is preliminary data.</text>
</comment>
<dbReference type="InterPro" id="IPR029058">
    <property type="entry name" value="AB_hydrolase_fold"/>
</dbReference>
<dbReference type="PANTHER" id="PTHR42776:SF27">
    <property type="entry name" value="DIPEPTIDYL PEPTIDASE FAMILY MEMBER 6"/>
    <property type="match status" value="1"/>
</dbReference>
<sequence>MRIPCPRIGIILGLLGLISGFSGADTLPELIPREVLFGNPERSAPLISPDGSMFSYRAPLEGVMNIWVKNIDRDNARPVTSDTGRGIQAYFWAGDSRHIIYTQDEDGNENFHLYGLDIQTGQTRDYTPFDDVKVRLVEQNKLFPDELLISVNLDDPRLHDVYLLDINSGDLELVAMNPGNIVGWMADADFKIRAALVIRADGGFDLVTRSDEKSEWEYLLTWDWENNMSSDPLKFSADGEHIYLRDSRNYNTARLVKVEIASGDLEVICHDPVYDVSRVRFENETNDVQAVSFEKARTEWVVLDEEIADDFERVAALDEGDFLVYDADITDSIWMVSFSNDAGPISYYVYDRGTDEATFLYHQNPILTEYTFARMEPFSFTARDGLRLHGYISFPPGLHRKDIPMVLLVHGGPWSRDSWGYNPEVQWLTNRGYICLQVNYRGSEGYGKGFLNAGNKEWGGKMQDDLEDAVRWTIKKGYADPDRVAIFGASYGGYAALAGAAFSDLFCCAVDIFGPCNLLTFLEVVPAYWKPLQAIMYKRVGHPVADSAMLRERSPLFNVEGIEIPLLIAQGANDPRVPMTESEQIVEALEDKGIEYKYVFFTDEGHGFTRPENRLEFYSEAERFLARHLGGRYEE</sequence>
<dbReference type="GO" id="GO:0006508">
    <property type="term" value="P:proteolysis"/>
    <property type="evidence" value="ECO:0007669"/>
    <property type="project" value="InterPro"/>
</dbReference>
<protein>
    <submittedName>
        <fullName evidence="3">Alpha/beta fold hydrolase</fullName>
    </submittedName>
</protein>
<dbReference type="Proteomes" id="UP000630660">
    <property type="component" value="Unassembled WGS sequence"/>
</dbReference>
<dbReference type="PANTHER" id="PTHR42776">
    <property type="entry name" value="SERINE PEPTIDASE S9 FAMILY MEMBER"/>
    <property type="match status" value="1"/>
</dbReference>
<evidence type="ECO:0000256" key="1">
    <source>
        <dbReference type="ARBA" id="ARBA00022801"/>
    </source>
</evidence>
<name>A0A9D5QBS1_UNCW3</name>
<dbReference type="Gene3D" id="2.120.10.30">
    <property type="entry name" value="TolB, C-terminal domain"/>
    <property type="match status" value="1"/>
</dbReference>
<reference evidence="3" key="1">
    <citation type="submission" date="2019-11" db="EMBL/GenBank/DDBJ databases">
        <title>Microbial mats filling the niche in hypersaline microbial mats.</title>
        <authorList>
            <person name="Wong H.L."/>
            <person name="Macleod F.I."/>
            <person name="White R.A. III"/>
            <person name="Burns B.P."/>
        </authorList>
    </citation>
    <scope>NUCLEOTIDE SEQUENCE</scope>
    <source>
        <strain evidence="3">Bin_327</strain>
    </source>
</reference>
<organism evidence="3 4">
    <name type="scientific">candidate division WOR-3 bacterium</name>
    <dbReference type="NCBI Taxonomy" id="2052148"/>
    <lineage>
        <taxon>Bacteria</taxon>
        <taxon>Bacteria division WOR-3</taxon>
    </lineage>
</organism>
<dbReference type="AlphaFoldDB" id="A0A9D5QBS1"/>
<accession>A0A9D5QBS1</accession>
<feature type="domain" description="Peptidase S9 prolyl oligopeptidase catalytic" evidence="2">
    <location>
        <begin position="420"/>
        <end position="631"/>
    </location>
</feature>
<dbReference type="Gene3D" id="3.40.50.1820">
    <property type="entry name" value="alpha/beta hydrolase"/>
    <property type="match status" value="1"/>
</dbReference>
<evidence type="ECO:0000313" key="3">
    <source>
        <dbReference type="EMBL" id="MBD3363898.1"/>
    </source>
</evidence>
<evidence type="ECO:0000313" key="4">
    <source>
        <dbReference type="Proteomes" id="UP000630660"/>
    </source>
</evidence>